<evidence type="ECO:0000256" key="1">
    <source>
        <dbReference type="ARBA" id="ARBA00004496"/>
    </source>
</evidence>
<feature type="compositionally biased region" description="Acidic residues" evidence="4">
    <location>
        <begin position="616"/>
        <end position="626"/>
    </location>
</feature>
<keyword evidence="7" id="KW-1185">Reference proteome</keyword>
<feature type="compositionally biased region" description="Low complexity" evidence="4">
    <location>
        <begin position="826"/>
        <end position="837"/>
    </location>
</feature>
<evidence type="ECO:0000256" key="4">
    <source>
        <dbReference type="SAM" id="MobiDB-lite"/>
    </source>
</evidence>
<dbReference type="InterPro" id="IPR012943">
    <property type="entry name" value="Cnn_1N"/>
</dbReference>
<feature type="domain" description="Centrosomin N-terminal motif 1" evidence="5">
    <location>
        <begin position="158"/>
        <end position="225"/>
    </location>
</feature>
<organism evidence="6 7">
    <name type="scientific">Bombardia bombarda</name>
    <dbReference type="NCBI Taxonomy" id="252184"/>
    <lineage>
        <taxon>Eukaryota</taxon>
        <taxon>Fungi</taxon>
        <taxon>Dikarya</taxon>
        <taxon>Ascomycota</taxon>
        <taxon>Pezizomycotina</taxon>
        <taxon>Sordariomycetes</taxon>
        <taxon>Sordariomycetidae</taxon>
        <taxon>Sordariales</taxon>
        <taxon>Lasiosphaeriaceae</taxon>
        <taxon>Bombardia</taxon>
    </lineage>
</organism>
<evidence type="ECO:0000259" key="5">
    <source>
        <dbReference type="Pfam" id="PF07989"/>
    </source>
</evidence>
<proteinExistence type="predicted"/>
<dbReference type="Pfam" id="PF07989">
    <property type="entry name" value="Cnn_1N"/>
    <property type="match status" value="1"/>
</dbReference>
<evidence type="ECO:0000256" key="3">
    <source>
        <dbReference type="SAM" id="Coils"/>
    </source>
</evidence>
<dbReference type="GO" id="GO:0005737">
    <property type="term" value="C:cytoplasm"/>
    <property type="evidence" value="ECO:0007669"/>
    <property type="project" value="UniProtKB-SubCell"/>
</dbReference>
<feature type="compositionally biased region" description="Polar residues" evidence="4">
    <location>
        <begin position="861"/>
        <end position="870"/>
    </location>
</feature>
<feature type="compositionally biased region" description="Low complexity" evidence="4">
    <location>
        <begin position="979"/>
        <end position="995"/>
    </location>
</feature>
<keyword evidence="2" id="KW-0963">Cytoplasm</keyword>
<evidence type="ECO:0000256" key="2">
    <source>
        <dbReference type="ARBA" id="ARBA00022490"/>
    </source>
</evidence>
<feature type="compositionally biased region" description="Polar residues" evidence="4">
    <location>
        <begin position="127"/>
        <end position="137"/>
    </location>
</feature>
<comment type="subcellular location">
    <subcellularLocation>
        <location evidence="1">Cytoplasm</location>
    </subcellularLocation>
</comment>
<dbReference type="EMBL" id="JAULSR010000001">
    <property type="protein sequence ID" value="KAK0634464.1"/>
    <property type="molecule type" value="Genomic_DNA"/>
</dbReference>
<keyword evidence="3" id="KW-0175">Coiled coil</keyword>
<feature type="region of interest" description="Disordered" evidence="4">
    <location>
        <begin position="723"/>
        <end position="805"/>
    </location>
</feature>
<feature type="compositionally biased region" description="Low complexity" evidence="4">
    <location>
        <begin position="23"/>
        <end position="47"/>
    </location>
</feature>
<reference evidence="6" key="1">
    <citation type="submission" date="2023-06" db="EMBL/GenBank/DDBJ databases">
        <title>Genome-scale phylogeny and comparative genomics of the fungal order Sordariales.</title>
        <authorList>
            <consortium name="Lawrence Berkeley National Laboratory"/>
            <person name="Hensen N."/>
            <person name="Bonometti L."/>
            <person name="Westerberg I."/>
            <person name="Brannstrom I.O."/>
            <person name="Guillou S."/>
            <person name="Cros-Aarteil S."/>
            <person name="Calhoun S."/>
            <person name="Haridas S."/>
            <person name="Kuo A."/>
            <person name="Mondo S."/>
            <person name="Pangilinan J."/>
            <person name="Riley R."/>
            <person name="LaButti K."/>
            <person name="Andreopoulos B."/>
            <person name="Lipzen A."/>
            <person name="Chen C."/>
            <person name="Yanf M."/>
            <person name="Daum C."/>
            <person name="Ng V."/>
            <person name="Clum A."/>
            <person name="Steindorff A."/>
            <person name="Ohm R."/>
            <person name="Martin F."/>
            <person name="Silar P."/>
            <person name="Natvig D."/>
            <person name="Lalanne C."/>
            <person name="Gautier V."/>
            <person name="Ament-velasquez S.L."/>
            <person name="Kruys A."/>
            <person name="Hutchinson M.I."/>
            <person name="Powell A.J."/>
            <person name="Barry K."/>
            <person name="Miller A.N."/>
            <person name="Grigoriev I.V."/>
            <person name="Debuchy R."/>
            <person name="Gladieux P."/>
            <person name="Thoren M.H."/>
            <person name="Johannesson H."/>
        </authorList>
    </citation>
    <scope>NUCLEOTIDE SEQUENCE</scope>
    <source>
        <strain evidence="6">SMH3391-2</strain>
    </source>
</reference>
<feature type="region of interest" description="Disordered" evidence="4">
    <location>
        <begin position="446"/>
        <end position="483"/>
    </location>
</feature>
<feature type="coiled-coil region" evidence="3">
    <location>
        <begin position="158"/>
        <end position="259"/>
    </location>
</feature>
<feature type="compositionally biased region" description="Basic and acidic residues" evidence="4">
    <location>
        <begin position="98"/>
        <end position="112"/>
    </location>
</feature>
<protein>
    <recommendedName>
        <fullName evidence="5">Centrosomin N-terminal motif 1 domain-containing protein</fullName>
    </recommendedName>
</protein>
<feature type="compositionally biased region" description="Low complexity" evidence="4">
    <location>
        <begin position="113"/>
        <end position="122"/>
    </location>
</feature>
<feature type="compositionally biased region" description="Basic residues" evidence="4">
    <location>
        <begin position="776"/>
        <end position="789"/>
    </location>
</feature>
<feature type="region of interest" description="Disordered" evidence="4">
    <location>
        <begin position="909"/>
        <end position="1022"/>
    </location>
</feature>
<gene>
    <name evidence="6" type="ORF">B0T17DRAFT_7330</name>
</gene>
<feature type="compositionally biased region" description="Basic and acidic residues" evidence="4">
    <location>
        <begin position="383"/>
        <end position="396"/>
    </location>
</feature>
<dbReference type="Proteomes" id="UP001174934">
    <property type="component" value="Unassembled WGS sequence"/>
</dbReference>
<dbReference type="AlphaFoldDB" id="A0AA39XID2"/>
<feature type="region of interest" description="Disordered" evidence="4">
    <location>
        <begin position="590"/>
        <end position="673"/>
    </location>
</feature>
<feature type="compositionally biased region" description="Basic and acidic residues" evidence="4">
    <location>
        <begin position="639"/>
        <end position="651"/>
    </location>
</feature>
<name>A0AA39XID2_9PEZI</name>
<evidence type="ECO:0000313" key="6">
    <source>
        <dbReference type="EMBL" id="KAK0634464.1"/>
    </source>
</evidence>
<feature type="region of interest" description="Disordered" evidence="4">
    <location>
        <begin position="359"/>
        <end position="420"/>
    </location>
</feature>
<evidence type="ECO:0000313" key="7">
    <source>
        <dbReference type="Proteomes" id="UP001174934"/>
    </source>
</evidence>
<comment type="caution">
    <text evidence="6">The sequence shown here is derived from an EMBL/GenBank/DDBJ whole genome shotgun (WGS) entry which is preliminary data.</text>
</comment>
<dbReference type="GO" id="GO:0005815">
    <property type="term" value="C:microtubule organizing center"/>
    <property type="evidence" value="ECO:0007669"/>
    <property type="project" value="InterPro"/>
</dbReference>
<feature type="compositionally biased region" description="Basic residues" evidence="4">
    <location>
        <begin position="1012"/>
        <end position="1022"/>
    </location>
</feature>
<feature type="compositionally biased region" description="Polar residues" evidence="4">
    <location>
        <begin position="723"/>
        <end position="741"/>
    </location>
</feature>
<accession>A0AA39XID2</accession>
<feature type="compositionally biased region" description="Basic residues" evidence="4">
    <location>
        <begin position="54"/>
        <end position="63"/>
    </location>
</feature>
<feature type="compositionally biased region" description="Polar residues" evidence="4">
    <location>
        <begin position="406"/>
        <end position="420"/>
    </location>
</feature>
<feature type="region of interest" description="Disordered" evidence="4">
    <location>
        <begin position="1"/>
        <end position="156"/>
    </location>
</feature>
<sequence>MEGSGAQSQSSDRSRQPPPPFPRTTSSLSSTSSTRTRVSNNSSNSSSHHIPTLHSHRLHHSRCSRTPTIDRPKSQLSREASEDSRQSLPPIMSSFLQERLERERRVESERSSSRASNVSSSLDFKAVQSSPSKSSIAESRRPRSSGGSEPVKNKGFGLKEMEQTLSTLHKQNFDLKLELFHRRERQTALEDRLEKLESDKEQTDQINDQLLHELEKRDKAIEEAVEKRDKAIEEAVAMIVVLEARVEQLLREREMVRQIDEAGIFYTQPESPAPAKAPKTKMLEPPVISDAKALNRMPSFLSERSENTENLRNIYLGARGSVLSLSRTAEDNHEAERIIRPRLNSPTLSVLSESSFLSVYGQKHPGGNISPPEENPSALDGPPKNHEPPPKLDSPKSDAFAETPTRLRQSSASPLVSSTSGQFQTMNNFLDASGSPLQQLERLDTTLTTRRKSSKPSISSLDKIRPPSRSSSMQPKTKQEKRQALERVLTQGQLGRESAHLNGLPPTPDTISTTTLRHYQSSNDTLSREQSLVNERSYLALSEATTSQDSELDGYGAGRGLSQKASQAASITAFGSRKQLPGNGTLLDCQFVKSQPRRPRSASDTTMSQYRGKDDWDSDSSDEELADGGHSAASSFDPWLRESQKPDRSDALDPLSSVSQAGPGKKNMGRVSPDLFSFPMTTTGWATEVMFGALGGAGYRGAGGANMSPSPMADTLDALGQSLSTPLFGSGLVPQSKSSGHTPPPPPDRRSSLHARTGSISVMPISPLRPSTMSSKLKRTPARGTRKRSNSIDARPPPDSLRDFGLRQSRAVTVPPEQLYIPPQQPQEVQQQQQQPQSAKQRHYPPTASQLPRSRGLNNIFRRSTGSTDAPQLAASPHSAPPTETTFEKGSAQLVGMPSWGLRAVAAEDDFRDSATPPPILRSKAGRSGFDDSGGARLEPFSSGGGGGGALVGHDVPGTSWSNNSNGGAGLQEGPPPSAGSSSIATTTSSSKNEGGSSGGGKRRWLGLGRSNSHRKSGGAAV</sequence>
<feature type="region of interest" description="Disordered" evidence="4">
    <location>
        <begin position="822"/>
        <end position="892"/>
    </location>
</feature>